<evidence type="ECO:0000313" key="3">
    <source>
        <dbReference type="Proteomes" id="UP001162483"/>
    </source>
</evidence>
<accession>A0ABN9E5W6</accession>
<comment type="caution">
    <text evidence="2">The sequence shown here is derived from an EMBL/GenBank/DDBJ whole genome shotgun (WGS) entry which is preliminary data.</text>
</comment>
<reference evidence="2" key="1">
    <citation type="submission" date="2023-05" db="EMBL/GenBank/DDBJ databases">
        <authorList>
            <person name="Stuckert A."/>
        </authorList>
    </citation>
    <scope>NUCLEOTIDE SEQUENCE</scope>
</reference>
<proteinExistence type="predicted"/>
<evidence type="ECO:0000313" key="2">
    <source>
        <dbReference type="EMBL" id="CAI9580289.1"/>
    </source>
</evidence>
<dbReference type="EMBL" id="CATNWA010015176">
    <property type="protein sequence ID" value="CAI9580289.1"/>
    <property type="molecule type" value="Genomic_DNA"/>
</dbReference>
<feature type="region of interest" description="Disordered" evidence="1">
    <location>
        <begin position="1"/>
        <end position="43"/>
    </location>
</feature>
<sequence length="43" mass="4205">MMPIAAGNDTRSPAPLPPLPSMAFLGSPVPTGEPENAAGVSAS</sequence>
<name>A0ABN9E5W6_9NEOB</name>
<gene>
    <name evidence="2" type="ORF">SPARVUS_LOCUS9263141</name>
</gene>
<evidence type="ECO:0000256" key="1">
    <source>
        <dbReference type="SAM" id="MobiDB-lite"/>
    </source>
</evidence>
<dbReference type="Proteomes" id="UP001162483">
    <property type="component" value="Unassembled WGS sequence"/>
</dbReference>
<keyword evidence="3" id="KW-1185">Reference proteome</keyword>
<organism evidence="2 3">
    <name type="scientific">Staurois parvus</name>
    <dbReference type="NCBI Taxonomy" id="386267"/>
    <lineage>
        <taxon>Eukaryota</taxon>
        <taxon>Metazoa</taxon>
        <taxon>Chordata</taxon>
        <taxon>Craniata</taxon>
        <taxon>Vertebrata</taxon>
        <taxon>Euteleostomi</taxon>
        <taxon>Amphibia</taxon>
        <taxon>Batrachia</taxon>
        <taxon>Anura</taxon>
        <taxon>Neobatrachia</taxon>
        <taxon>Ranoidea</taxon>
        <taxon>Ranidae</taxon>
        <taxon>Staurois</taxon>
    </lineage>
</organism>
<protein>
    <submittedName>
        <fullName evidence="2">Uncharacterized protein</fullName>
    </submittedName>
</protein>